<feature type="compositionally biased region" description="Low complexity" evidence="1">
    <location>
        <begin position="156"/>
        <end position="174"/>
    </location>
</feature>
<dbReference type="InterPro" id="IPR035897">
    <property type="entry name" value="Toll_tir_struct_dom_sf"/>
</dbReference>
<dbReference type="Proteomes" id="UP001642464">
    <property type="component" value="Unassembled WGS sequence"/>
</dbReference>
<keyword evidence="2" id="KW-0472">Membrane</keyword>
<feature type="transmembrane region" description="Helical" evidence="2">
    <location>
        <begin position="336"/>
        <end position="360"/>
    </location>
</feature>
<evidence type="ECO:0008006" key="5">
    <source>
        <dbReference type="Google" id="ProtNLM"/>
    </source>
</evidence>
<feature type="transmembrane region" description="Helical" evidence="2">
    <location>
        <begin position="380"/>
        <end position="402"/>
    </location>
</feature>
<evidence type="ECO:0000313" key="3">
    <source>
        <dbReference type="EMBL" id="CAK9018984.1"/>
    </source>
</evidence>
<reference evidence="3 4" key="1">
    <citation type="submission" date="2024-02" db="EMBL/GenBank/DDBJ databases">
        <authorList>
            <person name="Chen Y."/>
            <person name="Shah S."/>
            <person name="Dougan E. K."/>
            <person name="Thang M."/>
            <person name="Chan C."/>
        </authorList>
    </citation>
    <scope>NUCLEOTIDE SEQUENCE [LARGE SCALE GENOMIC DNA]</scope>
</reference>
<dbReference type="SUPFAM" id="SSF52200">
    <property type="entry name" value="Toll/Interleukin receptor TIR domain"/>
    <property type="match status" value="1"/>
</dbReference>
<feature type="compositionally biased region" description="Polar residues" evidence="1">
    <location>
        <begin position="122"/>
        <end position="134"/>
    </location>
</feature>
<gene>
    <name evidence="3" type="ORF">SCF082_LOCUS14319</name>
</gene>
<accession>A0ABP0JYF6</accession>
<protein>
    <recommendedName>
        <fullName evidence="5">Transmembrane protein</fullName>
    </recommendedName>
</protein>
<evidence type="ECO:0000256" key="1">
    <source>
        <dbReference type="SAM" id="MobiDB-lite"/>
    </source>
</evidence>
<feature type="transmembrane region" description="Helical" evidence="2">
    <location>
        <begin position="478"/>
        <end position="501"/>
    </location>
</feature>
<feature type="region of interest" description="Disordered" evidence="1">
    <location>
        <begin position="101"/>
        <end position="174"/>
    </location>
</feature>
<keyword evidence="2" id="KW-1133">Transmembrane helix</keyword>
<feature type="transmembrane region" description="Helical" evidence="2">
    <location>
        <begin position="716"/>
        <end position="735"/>
    </location>
</feature>
<feature type="transmembrane region" description="Helical" evidence="2">
    <location>
        <begin position="642"/>
        <end position="666"/>
    </location>
</feature>
<evidence type="ECO:0000256" key="2">
    <source>
        <dbReference type="SAM" id="Phobius"/>
    </source>
</evidence>
<evidence type="ECO:0000313" key="4">
    <source>
        <dbReference type="Proteomes" id="UP001642464"/>
    </source>
</evidence>
<name>A0ABP0JYF6_9DINO</name>
<feature type="transmembrane region" description="Helical" evidence="2">
    <location>
        <begin position="611"/>
        <end position="630"/>
    </location>
</feature>
<sequence length="742" mass="83570">MLLDVLASAFWPPNDQQSCCTPEDHAGPELLLTRPNYDHEGNCSYRCEPYNCDLQLAAMTEDEVRLNDHWSEASRRRSRSRTTFCAIVEGDDDFELEDHDHDAHVGFSPADSRTLEKGMDSKVQQNSTKSTTLPPESLKRTIGSETKEDASPKTPGSRAGLSRSSKSSFSSLSSNARRAAATRAAMAGLNISMDDPDEPEVSGRQGGVITRAVSRILRAGSSLSSILGGSSRHQQRVPTLTSISQRRTLASMVSLRLNSPQLLRATRAYKPLVSFGAVLRDRRSTRVGFGRSMTTRDPQARAQREDSFDDYMMSFQTRFIDQFWSHSWRANTALKVMVLLLYYNQASAVFLSIVVGGVAVALRASRILPYFVELESVLGAYSYAAWTTIFGTAAFAVVLVTWRPRQRVFLDKVCIHQKDPVLKKEGVESIGAFLYHSKTMLVLWDPSYAQRLWCVFEMAAFAWAHRNDLKNRVEIRPVIFAPVYFGLMTASLINWALIFFFPKTLTFSLTLWPAVQSFITILGVHSLRSFHRDMTILRQHLAEFQVDKAQCYCCSVNHRLPETGEKIACDREVIQACIMTWFGSLSDFDSFVQAELAGYFWRSLGHFGLPYRWVVGSQLPVFWAYMDLIAEAIPQADKWEVFALMIEALTMWLCASPLVVAFVIWVTNWLQRKRACRLCDALVSAGAALLTLVPFLTMTFLWYLSRFAISTNPLPGAVVFLIVSAEMTTLTFKWGRLKCLDC</sequence>
<dbReference type="EMBL" id="CAXAMM010008958">
    <property type="protein sequence ID" value="CAK9018984.1"/>
    <property type="molecule type" value="Genomic_DNA"/>
</dbReference>
<feature type="transmembrane region" description="Helical" evidence="2">
    <location>
        <begin position="678"/>
        <end position="704"/>
    </location>
</feature>
<feature type="transmembrane region" description="Helical" evidence="2">
    <location>
        <begin position="507"/>
        <end position="527"/>
    </location>
</feature>
<organism evidence="3 4">
    <name type="scientific">Durusdinium trenchii</name>
    <dbReference type="NCBI Taxonomy" id="1381693"/>
    <lineage>
        <taxon>Eukaryota</taxon>
        <taxon>Sar</taxon>
        <taxon>Alveolata</taxon>
        <taxon>Dinophyceae</taxon>
        <taxon>Suessiales</taxon>
        <taxon>Symbiodiniaceae</taxon>
        <taxon>Durusdinium</taxon>
    </lineage>
</organism>
<proteinExistence type="predicted"/>
<keyword evidence="4" id="KW-1185">Reference proteome</keyword>
<comment type="caution">
    <text evidence="3">The sequence shown here is derived from an EMBL/GenBank/DDBJ whole genome shotgun (WGS) entry which is preliminary data.</text>
</comment>
<keyword evidence="2" id="KW-0812">Transmembrane</keyword>